<accession>A0A164WJL0</accession>
<dbReference type="EMBL" id="KV419402">
    <property type="protein sequence ID" value="KZS95102.1"/>
    <property type="molecule type" value="Genomic_DNA"/>
</dbReference>
<sequence>MKTLKRSIGLSGDLSRSTIPSSLSIVVQASRPSSIPCAIFSMRRLYPIKPSTDDEEVPLSASRRLFLTQWISGFSSAFTNFLLINSCSCHSPHPLSLHFLHRQSAGDNNVLAHLARLTSTTAYHYSMIAVKIRRSLHSVSKRYLRALPDQIKCTFTIRL</sequence>
<reference evidence="1 2" key="1">
    <citation type="journal article" date="2016" name="Mol. Biol. Evol.">
        <title>Comparative Genomics of Early-Diverging Mushroom-Forming Fungi Provides Insights into the Origins of Lignocellulose Decay Capabilities.</title>
        <authorList>
            <person name="Nagy L.G."/>
            <person name="Riley R."/>
            <person name="Tritt A."/>
            <person name="Adam C."/>
            <person name="Daum C."/>
            <person name="Floudas D."/>
            <person name="Sun H."/>
            <person name="Yadav J.S."/>
            <person name="Pangilinan J."/>
            <person name="Larsson K.H."/>
            <person name="Matsuura K."/>
            <person name="Barry K."/>
            <person name="Labutti K."/>
            <person name="Kuo R."/>
            <person name="Ohm R.A."/>
            <person name="Bhattacharya S.S."/>
            <person name="Shirouzu T."/>
            <person name="Yoshinaga Y."/>
            <person name="Martin F.M."/>
            <person name="Grigoriev I.V."/>
            <person name="Hibbett D.S."/>
        </authorList>
    </citation>
    <scope>NUCLEOTIDE SEQUENCE [LARGE SCALE GENOMIC DNA]</scope>
    <source>
        <strain evidence="1 2">HHB9708</strain>
    </source>
</reference>
<protein>
    <submittedName>
        <fullName evidence="1">Uncharacterized protein</fullName>
    </submittedName>
</protein>
<keyword evidence="2" id="KW-1185">Reference proteome</keyword>
<name>A0A164WJL0_9AGAM</name>
<proteinExistence type="predicted"/>
<dbReference type="AlphaFoldDB" id="A0A164WJL0"/>
<gene>
    <name evidence="1" type="ORF">SISNIDRAFT_357307</name>
</gene>
<evidence type="ECO:0000313" key="1">
    <source>
        <dbReference type="EMBL" id="KZS95102.1"/>
    </source>
</evidence>
<organism evidence="1 2">
    <name type="scientific">Sistotremastrum niveocremeum HHB9708</name>
    <dbReference type="NCBI Taxonomy" id="1314777"/>
    <lineage>
        <taxon>Eukaryota</taxon>
        <taxon>Fungi</taxon>
        <taxon>Dikarya</taxon>
        <taxon>Basidiomycota</taxon>
        <taxon>Agaricomycotina</taxon>
        <taxon>Agaricomycetes</taxon>
        <taxon>Sistotremastrales</taxon>
        <taxon>Sistotremastraceae</taxon>
        <taxon>Sertulicium</taxon>
        <taxon>Sertulicium niveocremeum</taxon>
    </lineage>
</organism>
<dbReference type="Proteomes" id="UP000076722">
    <property type="component" value="Unassembled WGS sequence"/>
</dbReference>
<evidence type="ECO:0000313" key="2">
    <source>
        <dbReference type="Proteomes" id="UP000076722"/>
    </source>
</evidence>